<evidence type="ECO:0000256" key="1">
    <source>
        <dbReference type="SAM" id="MobiDB-lite"/>
    </source>
</evidence>
<dbReference type="AlphaFoldDB" id="A0A8J3Q2F2"/>
<name>A0A8J3Q2F2_9ACTN</name>
<gene>
    <name evidence="2" type="ORF">Rhe02_02800</name>
</gene>
<accession>A0A8J3Q2F2</accession>
<feature type="compositionally biased region" description="Low complexity" evidence="1">
    <location>
        <begin position="498"/>
        <end position="510"/>
    </location>
</feature>
<proteinExistence type="predicted"/>
<evidence type="ECO:0000313" key="2">
    <source>
        <dbReference type="EMBL" id="GIH02213.1"/>
    </source>
</evidence>
<dbReference type="EMBL" id="BONY01000001">
    <property type="protein sequence ID" value="GIH02213.1"/>
    <property type="molecule type" value="Genomic_DNA"/>
</dbReference>
<reference evidence="2" key="1">
    <citation type="submission" date="2021-01" db="EMBL/GenBank/DDBJ databases">
        <title>Whole genome shotgun sequence of Rhizocola hellebori NBRC 109834.</title>
        <authorList>
            <person name="Komaki H."/>
            <person name="Tamura T."/>
        </authorList>
    </citation>
    <scope>NUCLEOTIDE SEQUENCE</scope>
    <source>
        <strain evidence="2">NBRC 109834</strain>
    </source>
</reference>
<comment type="caution">
    <text evidence="2">The sequence shown here is derived from an EMBL/GenBank/DDBJ whole genome shotgun (WGS) entry which is preliminary data.</text>
</comment>
<keyword evidence="3" id="KW-1185">Reference proteome</keyword>
<organism evidence="2 3">
    <name type="scientific">Rhizocola hellebori</name>
    <dbReference type="NCBI Taxonomy" id="1392758"/>
    <lineage>
        <taxon>Bacteria</taxon>
        <taxon>Bacillati</taxon>
        <taxon>Actinomycetota</taxon>
        <taxon>Actinomycetes</taxon>
        <taxon>Micromonosporales</taxon>
        <taxon>Micromonosporaceae</taxon>
        <taxon>Rhizocola</taxon>
    </lineage>
</organism>
<sequence length="552" mass="60798">MIAAAVLVRLSWWPSARPLSGRLVLQRTVTPDDRADLRVCELWLSEPWEELDLLALASTYSPLEWIRLVQGLPVYEIQGPVSLVELERDDLAELESYLAEPPGQLGLRQLAELRIRTRASEEKRVVTTARLLRAETDVLSHIFDIPFRETLNRLRLSALDKPQAAEPAEESLGRIRLDDVRQARLGEHLLALTTFTAHARQSGLNFDDLLRRPRVLQAVRNLQCHPADTNLVDVLLDELADPDWAIEAHLVGVDVHALRSTGFYELLSTGLFFSVNDSPSGDNKFVYAICALPAGSDLLRENPKLAQALAGHLCPRLALEPDVVQARASLDEVLAAVPVSWKDGRIRNLSMFPAGEGEVLRIRRADGTSGFQAVSVSTRVRSHPLPQPDDTGVVAPIRPAEHDYAEAARIVHEGERAQALANLARAEAAWRKHEAARAQGRADVAAEIARRATVEAERASAKALAAQDEAATLDTQAARDRADRAESLSGKRRDAADRAAAQAAESAMKANLVDAEAKEAQEKARLLAETANRLRAEAEERAFLRFTNQQPK</sequence>
<evidence type="ECO:0000313" key="3">
    <source>
        <dbReference type="Proteomes" id="UP000612899"/>
    </source>
</evidence>
<dbReference type="Proteomes" id="UP000612899">
    <property type="component" value="Unassembled WGS sequence"/>
</dbReference>
<protein>
    <submittedName>
        <fullName evidence="2">Uncharacterized protein</fullName>
    </submittedName>
</protein>
<feature type="region of interest" description="Disordered" evidence="1">
    <location>
        <begin position="474"/>
        <end position="510"/>
    </location>
</feature>
<feature type="compositionally biased region" description="Basic and acidic residues" evidence="1">
    <location>
        <begin position="477"/>
        <end position="497"/>
    </location>
</feature>